<organism evidence="1 2">
    <name type="scientific">Algivirga pacifica</name>
    <dbReference type="NCBI Taxonomy" id="1162670"/>
    <lineage>
        <taxon>Bacteria</taxon>
        <taxon>Pseudomonadati</taxon>
        <taxon>Bacteroidota</taxon>
        <taxon>Cytophagia</taxon>
        <taxon>Cytophagales</taxon>
        <taxon>Flammeovirgaceae</taxon>
        <taxon>Algivirga</taxon>
    </lineage>
</organism>
<evidence type="ECO:0000313" key="1">
    <source>
        <dbReference type="EMBL" id="GAA4825820.1"/>
    </source>
</evidence>
<comment type="caution">
    <text evidence="1">The sequence shown here is derived from an EMBL/GenBank/DDBJ whole genome shotgun (WGS) entry which is preliminary data.</text>
</comment>
<evidence type="ECO:0000313" key="2">
    <source>
        <dbReference type="Proteomes" id="UP001500298"/>
    </source>
</evidence>
<dbReference type="Proteomes" id="UP001500298">
    <property type="component" value="Unassembled WGS sequence"/>
</dbReference>
<dbReference type="EMBL" id="BAABJX010000016">
    <property type="protein sequence ID" value="GAA4825820.1"/>
    <property type="molecule type" value="Genomic_DNA"/>
</dbReference>
<sequence length="301" mass="34026">MMNQRIPVIILTGPCKDGKNRIIQELNNKYNFLHIISNHSDEAYPFPENWEGDYLPEDHILYELTVSSLPVNALIIDVPTTVSATEVAYYLLTDHLLQPYYDIQDIVYVSEASDFEDSIDAYALSQDLPWCSKVYLTEMEHLTPLEQDVLQMTIEELAPAASLITNYSTLTNKSVFSTTTALQVLNTATPQIIGNMQALEKNLKGVSLKQFTDWAEGALMTKGVNRLWAVIEEEEHNYLLTNIKSQLIINKLQKNTIVPRAMIIGQNISLDFNFEKTAMPKELLTLVNTKLEEAAAKALLK</sequence>
<gene>
    <name evidence="1" type="ORF">GCM10023331_08030</name>
</gene>
<protein>
    <submittedName>
        <fullName evidence="1">Uncharacterized protein</fullName>
    </submittedName>
</protein>
<accession>A0ABP9D276</accession>
<reference evidence="2" key="1">
    <citation type="journal article" date="2019" name="Int. J. Syst. Evol. Microbiol.">
        <title>The Global Catalogue of Microorganisms (GCM) 10K type strain sequencing project: providing services to taxonomists for standard genome sequencing and annotation.</title>
        <authorList>
            <consortium name="The Broad Institute Genomics Platform"/>
            <consortium name="The Broad Institute Genome Sequencing Center for Infectious Disease"/>
            <person name="Wu L."/>
            <person name="Ma J."/>
        </authorList>
    </citation>
    <scope>NUCLEOTIDE SEQUENCE [LARGE SCALE GENOMIC DNA]</scope>
    <source>
        <strain evidence="2">JCM 18326</strain>
    </source>
</reference>
<dbReference type="RefSeq" id="WP_345369398.1">
    <property type="nucleotide sequence ID" value="NZ_BAABJX010000016.1"/>
</dbReference>
<proteinExistence type="predicted"/>
<keyword evidence="2" id="KW-1185">Reference proteome</keyword>
<name>A0ABP9D276_9BACT</name>